<dbReference type="EMBL" id="AAXW01000074">
    <property type="protein sequence ID" value="EAZ88601.1"/>
    <property type="molecule type" value="Genomic_DNA"/>
</dbReference>
<name>A3IY25_9CHRO</name>
<organism evidence="1 2">
    <name type="scientific">Crocosphaera chwakensis CCY0110</name>
    <dbReference type="NCBI Taxonomy" id="391612"/>
    <lineage>
        <taxon>Bacteria</taxon>
        <taxon>Bacillati</taxon>
        <taxon>Cyanobacteriota</taxon>
        <taxon>Cyanophyceae</taxon>
        <taxon>Oscillatoriophycideae</taxon>
        <taxon>Chroococcales</taxon>
        <taxon>Aphanothecaceae</taxon>
        <taxon>Crocosphaera</taxon>
        <taxon>Crocosphaera chwakensis</taxon>
    </lineage>
</organism>
<accession>A3IY25</accession>
<keyword evidence="2" id="KW-1185">Reference proteome</keyword>
<dbReference type="RefSeq" id="WP_008278288.1">
    <property type="nucleotide sequence ID" value="NZ_AAXW01000074.1"/>
</dbReference>
<proteinExistence type="predicted"/>
<evidence type="ECO:0000313" key="2">
    <source>
        <dbReference type="Proteomes" id="UP000003781"/>
    </source>
</evidence>
<comment type="caution">
    <text evidence="1">The sequence shown here is derived from an EMBL/GenBank/DDBJ whole genome shotgun (WGS) entry which is preliminary data.</text>
</comment>
<sequence>MKHILSNLISKVQQTIMEYYGHFTEDSYVIDKPIPTPVASLIRKLGNWLVALDA</sequence>
<dbReference type="Proteomes" id="UP000003781">
    <property type="component" value="Unassembled WGS sequence"/>
</dbReference>
<dbReference type="AlphaFoldDB" id="A3IY25"/>
<evidence type="ECO:0000313" key="1">
    <source>
        <dbReference type="EMBL" id="EAZ88601.1"/>
    </source>
</evidence>
<protein>
    <submittedName>
        <fullName evidence="1">Uncharacterized protein</fullName>
    </submittedName>
</protein>
<gene>
    <name evidence="1" type="ORF">CY0110_31390</name>
</gene>
<reference evidence="1 2" key="1">
    <citation type="submission" date="2007-03" db="EMBL/GenBank/DDBJ databases">
        <authorList>
            <person name="Stal L."/>
            <person name="Ferriera S."/>
            <person name="Johnson J."/>
            <person name="Kravitz S."/>
            <person name="Beeson K."/>
            <person name="Sutton G."/>
            <person name="Rogers Y.-H."/>
            <person name="Friedman R."/>
            <person name="Frazier M."/>
            <person name="Venter J.C."/>
        </authorList>
    </citation>
    <scope>NUCLEOTIDE SEQUENCE [LARGE SCALE GENOMIC DNA]</scope>
    <source>
        <strain evidence="1 2">CCY0110</strain>
    </source>
</reference>